<dbReference type="EC" id="2.4.-.-" evidence="3"/>
<comment type="caution">
    <text evidence="3">The sequence shown here is derived from an EMBL/GenBank/DDBJ whole genome shotgun (WGS) entry which is preliminary data.</text>
</comment>
<evidence type="ECO:0000259" key="1">
    <source>
        <dbReference type="Pfam" id="PF00534"/>
    </source>
</evidence>
<dbReference type="GO" id="GO:0016757">
    <property type="term" value="F:glycosyltransferase activity"/>
    <property type="evidence" value="ECO:0007669"/>
    <property type="project" value="UniProtKB-KW"/>
</dbReference>
<dbReference type="InterPro" id="IPR050194">
    <property type="entry name" value="Glycosyltransferase_grp1"/>
</dbReference>
<keyword evidence="4" id="KW-1185">Reference proteome</keyword>
<dbReference type="RefSeq" id="WP_271337322.1">
    <property type="nucleotide sequence ID" value="NZ_JAMZNK010000036.1"/>
</dbReference>
<evidence type="ECO:0000313" key="4">
    <source>
        <dbReference type="Proteomes" id="UP001212170"/>
    </source>
</evidence>
<gene>
    <name evidence="3" type="ORF">NJT12_18035</name>
</gene>
<protein>
    <submittedName>
        <fullName evidence="3">Glycosyltransferase</fullName>
        <ecNumber evidence="3">2.4.-.-</ecNumber>
    </submittedName>
</protein>
<dbReference type="EMBL" id="JAMZNK010000036">
    <property type="protein sequence ID" value="MDA6071524.1"/>
    <property type="molecule type" value="Genomic_DNA"/>
</dbReference>
<keyword evidence="3" id="KW-0328">Glycosyltransferase</keyword>
<keyword evidence="3" id="KW-0808">Transferase</keyword>
<dbReference type="InterPro" id="IPR001296">
    <property type="entry name" value="Glyco_trans_1"/>
</dbReference>
<organism evidence="3 4">
    <name type="scientific">Flavobacterium azizsancarii</name>
    <dbReference type="NCBI Taxonomy" id="2961580"/>
    <lineage>
        <taxon>Bacteria</taxon>
        <taxon>Pseudomonadati</taxon>
        <taxon>Bacteroidota</taxon>
        <taxon>Flavobacteriia</taxon>
        <taxon>Flavobacteriales</taxon>
        <taxon>Flavobacteriaceae</taxon>
        <taxon>Flavobacterium</taxon>
    </lineage>
</organism>
<dbReference type="Proteomes" id="UP001212170">
    <property type="component" value="Unassembled WGS sequence"/>
</dbReference>
<dbReference type="PANTHER" id="PTHR45947">
    <property type="entry name" value="SULFOQUINOVOSYL TRANSFERASE SQD2"/>
    <property type="match status" value="1"/>
</dbReference>
<dbReference type="InterPro" id="IPR028098">
    <property type="entry name" value="Glyco_trans_4-like_N"/>
</dbReference>
<evidence type="ECO:0000313" key="3">
    <source>
        <dbReference type="EMBL" id="MDA6071524.1"/>
    </source>
</evidence>
<dbReference type="Pfam" id="PF13439">
    <property type="entry name" value="Glyco_transf_4"/>
    <property type="match status" value="1"/>
</dbReference>
<dbReference type="SUPFAM" id="SSF53756">
    <property type="entry name" value="UDP-Glycosyltransferase/glycogen phosphorylase"/>
    <property type="match status" value="1"/>
</dbReference>
<name>A0ABT4WG05_9FLAO</name>
<feature type="domain" description="Glycosyl transferase family 1" evidence="1">
    <location>
        <begin position="211"/>
        <end position="341"/>
    </location>
</feature>
<proteinExistence type="predicted"/>
<accession>A0ABT4WG05</accession>
<evidence type="ECO:0000259" key="2">
    <source>
        <dbReference type="Pfam" id="PF13439"/>
    </source>
</evidence>
<dbReference type="Gene3D" id="3.40.50.2000">
    <property type="entry name" value="Glycogen Phosphorylase B"/>
    <property type="match status" value="2"/>
</dbReference>
<dbReference type="PANTHER" id="PTHR45947:SF3">
    <property type="entry name" value="SULFOQUINOVOSYL TRANSFERASE SQD2"/>
    <property type="match status" value="1"/>
</dbReference>
<feature type="domain" description="Glycosyltransferase subfamily 4-like N-terminal" evidence="2">
    <location>
        <begin position="29"/>
        <end position="171"/>
    </location>
</feature>
<dbReference type="Pfam" id="PF00534">
    <property type="entry name" value="Glycos_transf_1"/>
    <property type="match status" value="1"/>
</dbReference>
<sequence>MKVLRVITSMNPKSGGPCQGIRNVNPFIEQLGTEVEVVCLDDAEEEYTTKDDFIIHKIGKGKTSYQYQPLLYDWLIKNALGYDVVMVHGLWQHYNLMVYKAINTLKKSYKKAPKVIIMPHGMLDPYFQTAADRKWKALRNELVWFFIEKKCINQADAIFYTCQEELQLAATTFEGYNPKKAINVSYGIQAPPVRKPEFSTAFYKKCPGLLQKEYWLFLSRIHEKKGVDLLIQAYNQLSINNPALPELVIAGPNESAYAQEMIKMAANNPKIHFSGMLQGDEKWGAFYNCQAYLLPSHQENFGIAIVEALACEKAVLITDKVNIYREIEDGGGGFVSADTFNGVLGVLKKWEALSKNEKTEMGKNAFLLYQKYFDVKSTAQRLNQVLKSLI</sequence>
<reference evidence="3 4" key="1">
    <citation type="journal article" date="2023" name="Chemosphere">
        <title>Whole genome analysis of Flavobacterium aziz-sancarii sp. nov., isolated from Ardley Island (Antarctica), revealed a rich resistome and bioremediation potential.</title>
        <authorList>
            <person name="Otur C."/>
            <person name="Okay S."/>
            <person name="Kurt-Kizildogan A."/>
        </authorList>
    </citation>
    <scope>NUCLEOTIDE SEQUENCE [LARGE SCALE GENOMIC DNA]</scope>
    <source>
        <strain evidence="3 4">AC</strain>
    </source>
</reference>